<evidence type="ECO:0000256" key="1">
    <source>
        <dbReference type="ARBA" id="ARBA00001946"/>
    </source>
</evidence>
<evidence type="ECO:0000313" key="12">
    <source>
        <dbReference type="EMBL" id="SVC47422.1"/>
    </source>
</evidence>
<dbReference type="GO" id="GO:0005737">
    <property type="term" value="C:cytoplasm"/>
    <property type="evidence" value="ECO:0007669"/>
    <property type="project" value="TreeGrafter"/>
</dbReference>
<feature type="domain" description="Thiamine phosphate synthase/TenI" evidence="11">
    <location>
        <begin position="82"/>
        <end position="264"/>
    </location>
</feature>
<dbReference type="InterPro" id="IPR036206">
    <property type="entry name" value="ThiamineP_synth_sf"/>
</dbReference>
<dbReference type="InterPro" id="IPR022998">
    <property type="entry name" value="ThiamineP_synth_TenI"/>
</dbReference>
<dbReference type="InterPro" id="IPR013785">
    <property type="entry name" value="Aldolase_TIM"/>
</dbReference>
<evidence type="ECO:0000256" key="3">
    <source>
        <dbReference type="ARBA" id="ARBA00012830"/>
    </source>
</evidence>
<evidence type="ECO:0000256" key="4">
    <source>
        <dbReference type="ARBA" id="ARBA00022679"/>
    </source>
</evidence>
<feature type="non-terminal residue" evidence="12">
    <location>
        <position position="1"/>
    </location>
</feature>
<dbReference type="NCBIfam" id="TIGR00693">
    <property type="entry name" value="thiE"/>
    <property type="match status" value="1"/>
</dbReference>
<evidence type="ECO:0000256" key="8">
    <source>
        <dbReference type="ARBA" id="ARBA00047334"/>
    </source>
</evidence>
<protein>
    <recommendedName>
        <fullName evidence="3">thiamine phosphate synthase</fullName>
        <ecNumber evidence="3">2.5.1.3</ecNumber>
    </recommendedName>
</protein>
<organism evidence="12">
    <name type="scientific">marine metagenome</name>
    <dbReference type="NCBI Taxonomy" id="408172"/>
    <lineage>
        <taxon>unclassified sequences</taxon>
        <taxon>metagenomes</taxon>
        <taxon>ecological metagenomes</taxon>
    </lineage>
</organism>
<sequence>IPNNEKDLKTELGFIVGTSKLSKSSTSVPEKPEKALNLCAAALAIIGIGDGSNKKAKEILLKIESYFFLQIRLSIRNKMDGIYIIVDPEATNNIDVYDMTKSSLEGGVKVVQYRDKLNDRAPFLENCYKIKELCDQYNAAFVVNDAVDIARLSGADFLHVGQSDMPVEEARRILKPSQCIGRSNGGVSESTESEEFGVDYLAVGAIYATSTMGKSARSPLGPSMITEVKSQTGLPIVAIGGITIENLPDVIQAGADSVCMVSAITMSEDPEAAARQLVNIWDRYR</sequence>
<evidence type="ECO:0000256" key="2">
    <source>
        <dbReference type="ARBA" id="ARBA00005165"/>
    </source>
</evidence>
<gene>
    <name evidence="12" type="ORF">METZ01_LOCUS300276</name>
</gene>
<evidence type="ECO:0000256" key="7">
    <source>
        <dbReference type="ARBA" id="ARBA00022977"/>
    </source>
</evidence>
<evidence type="ECO:0000256" key="9">
    <source>
        <dbReference type="ARBA" id="ARBA00047851"/>
    </source>
</evidence>
<dbReference type="EC" id="2.5.1.3" evidence="3"/>
<proteinExistence type="inferred from homology"/>
<dbReference type="EMBL" id="UINC01093196">
    <property type="protein sequence ID" value="SVC47422.1"/>
    <property type="molecule type" value="Genomic_DNA"/>
</dbReference>
<comment type="cofactor">
    <cofactor evidence="1">
        <name>Mg(2+)</name>
        <dbReference type="ChEBI" id="CHEBI:18420"/>
    </cofactor>
</comment>
<accession>A0A382MJ33</accession>
<keyword evidence="4" id="KW-0808">Transferase</keyword>
<dbReference type="GO" id="GO:0009229">
    <property type="term" value="P:thiamine diphosphate biosynthetic process"/>
    <property type="evidence" value="ECO:0007669"/>
    <property type="project" value="UniProtKB-UniPathway"/>
</dbReference>
<dbReference type="CDD" id="cd00564">
    <property type="entry name" value="TMP_TenI"/>
    <property type="match status" value="1"/>
</dbReference>
<dbReference type="HAMAP" id="MF_00097">
    <property type="entry name" value="TMP_synthase"/>
    <property type="match status" value="1"/>
</dbReference>
<dbReference type="Pfam" id="PF02581">
    <property type="entry name" value="TMP-TENI"/>
    <property type="match status" value="1"/>
</dbReference>
<dbReference type="GO" id="GO:0046872">
    <property type="term" value="F:metal ion binding"/>
    <property type="evidence" value="ECO:0007669"/>
    <property type="project" value="UniProtKB-KW"/>
</dbReference>
<dbReference type="GO" id="GO:0004789">
    <property type="term" value="F:thiamine-phosphate diphosphorylase activity"/>
    <property type="evidence" value="ECO:0007669"/>
    <property type="project" value="UniProtKB-EC"/>
</dbReference>
<evidence type="ECO:0000256" key="10">
    <source>
        <dbReference type="ARBA" id="ARBA00047883"/>
    </source>
</evidence>
<dbReference type="PANTHER" id="PTHR20857:SF15">
    <property type="entry name" value="THIAMINE-PHOSPHATE SYNTHASE"/>
    <property type="match status" value="1"/>
</dbReference>
<dbReference type="UniPathway" id="UPA00060">
    <property type="reaction ID" value="UER00141"/>
</dbReference>
<evidence type="ECO:0000256" key="6">
    <source>
        <dbReference type="ARBA" id="ARBA00022842"/>
    </source>
</evidence>
<dbReference type="InterPro" id="IPR034291">
    <property type="entry name" value="TMP_synthase"/>
</dbReference>
<evidence type="ECO:0000259" key="11">
    <source>
        <dbReference type="Pfam" id="PF02581"/>
    </source>
</evidence>
<keyword evidence="6" id="KW-0460">Magnesium</keyword>
<dbReference type="PANTHER" id="PTHR20857">
    <property type="entry name" value="THIAMINE-PHOSPHATE PYROPHOSPHORYLASE"/>
    <property type="match status" value="1"/>
</dbReference>
<keyword evidence="5" id="KW-0479">Metal-binding</keyword>
<name>A0A382MJ33_9ZZZZ</name>
<comment type="pathway">
    <text evidence="2">Cofactor biosynthesis; thiamine diphosphate biosynthesis; thiamine phosphate from 4-amino-2-methyl-5-diphosphomethylpyrimidine and 4-methyl-5-(2-phosphoethyl)-thiazole: step 1/1.</text>
</comment>
<comment type="catalytic activity">
    <reaction evidence="10">
        <text>2-[(2R,5Z)-2-carboxy-4-methylthiazol-5(2H)-ylidene]ethyl phosphate + 4-amino-2-methyl-5-(diphosphooxymethyl)pyrimidine + 2 H(+) = thiamine phosphate + CO2 + diphosphate</text>
        <dbReference type="Rhea" id="RHEA:47844"/>
        <dbReference type="ChEBI" id="CHEBI:15378"/>
        <dbReference type="ChEBI" id="CHEBI:16526"/>
        <dbReference type="ChEBI" id="CHEBI:33019"/>
        <dbReference type="ChEBI" id="CHEBI:37575"/>
        <dbReference type="ChEBI" id="CHEBI:57841"/>
        <dbReference type="ChEBI" id="CHEBI:62899"/>
        <dbReference type="EC" id="2.5.1.3"/>
    </reaction>
</comment>
<dbReference type="FunFam" id="3.20.20.70:FF:000096">
    <property type="entry name" value="Thiamine-phosphate synthase"/>
    <property type="match status" value="1"/>
</dbReference>
<dbReference type="GO" id="GO:0009228">
    <property type="term" value="P:thiamine biosynthetic process"/>
    <property type="evidence" value="ECO:0007669"/>
    <property type="project" value="UniProtKB-KW"/>
</dbReference>
<evidence type="ECO:0000256" key="5">
    <source>
        <dbReference type="ARBA" id="ARBA00022723"/>
    </source>
</evidence>
<keyword evidence="7" id="KW-0784">Thiamine biosynthesis</keyword>
<dbReference type="Gene3D" id="3.20.20.70">
    <property type="entry name" value="Aldolase class I"/>
    <property type="match status" value="1"/>
</dbReference>
<dbReference type="AlphaFoldDB" id="A0A382MJ33"/>
<comment type="catalytic activity">
    <reaction evidence="9">
        <text>2-(2-carboxy-4-methylthiazol-5-yl)ethyl phosphate + 4-amino-2-methyl-5-(diphosphooxymethyl)pyrimidine + 2 H(+) = thiamine phosphate + CO2 + diphosphate</text>
        <dbReference type="Rhea" id="RHEA:47848"/>
        <dbReference type="ChEBI" id="CHEBI:15378"/>
        <dbReference type="ChEBI" id="CHEBI:16526"/>
        <dbReference type="ChEBI" id="CHEBI:33019"/>
        <dbReference type="ChEBI" id="CHEBI:37575"/>
        <dbReference type="ChEBI" id="CHEBI:57841"/>
        <dbReference type="ChEBI" id="CHEBI:62890"/>
        <dbReference type="EC" id="2.5.1.3"/>
    </reaction>
</comment>
<reference evidence="12" key="1">
    <citation type="submission" date="2018-05" db="EMBL/GenBank/DDBJ databases">
        <authorList>
            <person name="Lanie J.A."/>
            <person name="Ng W.-L."/>
            <person name="Kazmierczak K.M."/>
            <person name="Andrzejewski T.M."/>
            <person name="Davidsen T.M."/>
            <person name="Wayne K.J."/>
            <person name="Tettelin H."/>
            <person name="Glass J.I."/>
            <person name="Rusch D."/>
            <person name="Podicherti R."/>
            <person name="Tsui H.-C.T."/>
            <person name="Winkler M.E."/>
        </authorList>
    </citation>
    <scope>NUCLEOTIDE SEQUENCE</scope>
</reference>
<comment type="catalytic activity">
    <reaction evidence="8">
        <text>4-methyl-5-(2-phosphooxyethyl)-thiazole + 4-amino-2-methyl-5-(diphosphooxymethyl)pyrimidine + H(+) = thiamine phosphate + diphosphate</text>
        <dbReference type="Rhea" id="RHEA:22328"/>
        <dbReference type="ChEBI" id="CHEBI:15378"/>
        <dbReference type="ChEBI" id="CHEBI:33019"/>
        <dbReference type="ChEBI" id="CHEBI:37575"/>
        <dbReference type="ChEBI" id="CHEBI:57841"/>
        <dbReference type="ChEBI" id="CHEBI:58296"/>
        <dbReference type="EC" id="2.5.1.3"/>
    </reaction>
</comment>
<dbReference type="SUPFAM" id="SSF51391">
    <property type="entry name" value="Thiamin phosphate synthase"/>
    <property type="match status" value="1"/>
</dbReference>